<evidence type="ECO:0000256" key="2">
    <source>
        <dbReference type="ARBA" id="ARBA00011233"/>
    </source>
</evidence>
<feature type="chain" id="PRO_5046751228" evidence="11">
    <location>
        <begin position="22"/>
        <end position="389"/>
    </location>
</feature>
<protein>
    <submittedName>
        <fullName evidence="13">Porin</fullName>
    </submittedName>
</protein>
<keyword evidence="5" id="KW-0812">Transmembrane</keyword>
<keyword evidence="9" id="KW-0472">Membrane</keyword>
<comment type="subcellular location">
    <subcellularLocation>
        <location evidence="1">Cell outer membrane</location>
        <topology evidence="1">Multi-pass membrane protein</topology>
    </subcellularLocation>
</comment>
<dbReference type="Pfam" id="PF13609">
    <property type="entry name" value="Porin_4"/>
    <property type="match status" value="1"/>
</dbReference>
<evidence type="ECO:0000256" key="5">
    <source>
        <dbReference type="ARBA" id="ARBA00022692"/>
    </source>
</evidence>
<organism evidence="13 14">
    <name type="scientific">Pseudohalocynthiibacter aestuariivivens</name>
    <dbReference type="NCBI Taxonomy" id="1591409"/>
    <lineage>
        <taxon>Bacteria</taxon>
        <taxon>Pseudomonadati</taxon>
        <taxon>Pseudomonadota</taxon>
        <taxon>Alphaproteobacteria</taxon>
        <taxon>Rhodobacterales</taxon>
        <taxon>Paracoccaceae</taxon>
        <taxon>Pseudohalocynthiibacter</taxon>
    </lineage>
</organism>
<dbReference type="RefSeq" id="WP_213890572.1">
    <property type="nucleotide sequence ID" value="NZ_JAGFNU010000012.1"/>
</dbReference>
<reference evidence="13 14" key="1">
    <citation type="submission" date="2024-09" db="EMBL/GenBank/DDBJ databases">
        <authorList>
            <person name="Sun Q."/>
            <person name="Mori K."/>
        </authorList>
    </citation>
    <scope>NUCLEOTIDE SEQUENCE [LARGE SCALE GENOMIC DNA]</scope>
    <source>
        <strain evidence="13 14">CECT 8726</strain>
    </source>
</reference>
<keyword evidence="6 11" id="KW-0732">Signal</keyword>
<dbReference type="InterPro" id="IPR050298">
    <property type="entry name" value="Gram-neg_bact_OMP"/>
</dbReference>
<dbReference type="Proteomes" id="UP001589683">
    <property type="component" value="Unassembled WGS sequence"/>
</dbReference>
<evidence type="ECO:0000256" key="8">
    <source>
        <dbReference type="ARBA" id="ARBA00023114"/>
    </source>
</evidence>
<accession>A0ABV5JC06</accession>
<dbReference type="PANTHER" id="PTHR34501:SF9">
    <property type="entry name" value="MAJOR OUTER MEMBRANE PROTEIN P.IA"/>
    <property type="match status" value="1"/>
</dbReference>
<comment type="subunit">
    <text evidence="2">Homotrimer.</text>
</comment>
<keyword evidence="10" id="KW-0998">Cell outer membrane</keyword>
<sequence length="389" mass="40325">MRNTFLCTTALVLASGVSASAMDMGGKDVEAGSLSLGIGGYFEVLAGFANVGGPTVVGQDLDGLDFKQDVEIHFSPSMTLDNGLTIGAHVELEGSSGTADTIDEAYMTISGNFGKFILGSENSVGYKMTVAAPDVTHINVNSGSTTAFVPYSGTAGTAGVSVGSDIFRGTLGTTYLENRRNNDAQRISYFSPDFSGFSFGVSYARDGNQDSNGQLDCNAITCDYIDLAVAYSGSLGGGADVALSARWGTASAPVGATDPEVWGVGANVSFNGITIGGSYAEQKDTGLNAQDGESWDFGVAYANGPWSYSLTYIHGENDDNENYIAVGAANPIEELDQVLLGATYRFNSNFAMGGYIADVDFDEQVSDGGAGTGDDVDGTIVGISMRLDF</sequence>
<dbReference type="SUPFAM" id="SSF56935">
    <property type="entry name" value="Porins"/>
    <property type="match status" value="1"/>
</dbReference>
<keyword evidence="4" id="KW-1134">Transmembrane beta strand</keyword>
<evidence type="ECO:0000256" key="4">
    <source>
        <dbReference type="ARBA" id="ARBA00022452"/>
    </source>
</evidence>
<evidence type="ECO:0000256" key="9">
    <source>
        <dbReference type="ARBA" id="ARBA00023136"/>
    </source>
</evidence>
<dbReference type="Gene3D" id="2.40.160.10">
    <property type="entry name" value="Porin"/>
    <property type="match status" value="1"/>
</dbReference>
<keyword evidence="3" id="KW-0813">Transport</keyword>
<evidence type="ECO:0000256" key="3">
    <source>
        <dbReference type="ARBA" id="ARBA00022448"/>
    </source>
</evidence>
<feature type="domain" description="Porin" evidence="12">
    <location>
        <begin position="8"/>
        <end position="363"/>
    </location>
</feature>
<evidence type="ECO:0000256" key="6">
    <source>
        <dbReference type="ARBA" id="ARBA00022729"/>
    </source>
</evidence>
<gene>
    <name evidence="13" type="ORF">ACFFUT_04180</name>
</gene>
<comment type="caution">
    <text evidence="13">The sequence shown here is derived from an EMBL/GenBank/DDBJ whole genome shotgun (WGS) entry which is preliminary data.</text>
</comment>
<evidence type="ECO:0000256" key="11">
    <source>
        <dbReference type="SAM" id="SignalP"/>
    </source>
</evidence>
<evidence type="ECO:0000256" key="10">
    <source>
        <dbReference type="ARBA" id="ARBA00023237"/>
    </source>
</evidence>
<proteinExistence type="predicted"/>
<keyword evidence="14" id="KW-1185">Reference proteome</keyword>
<evidence type="ECO:0000256" key="1">
    <source>
        <dbReference type="ARBA" id="ARBA00004571"/>
    </source>
</evidence>
<evidence type="ECO:0000259" key="12">
    <source>
        <dbReference type="Pfam" id="PF13609"/>
    </source>
</evidence>
<name>A0ABV5JC06_9RHOB</name>
<evidence type="ECO:0000256" key="7">
    <source>
        <dbReference type="ARBA" id="ARBA00023065"/>
    </source>
</evidence>
<keyword evidence="7" id="KW-0406">Ion transport</keyword>
<evidence type="ECO:0000313" key="13">
    <source>
        <dbReference type="EMBL" id="MFB9230983.1"/>
    </source>
</evidence>
<dbReference type="PANTHER" id="PTHR34501">
    <property type="entry name" value="PROTEIN YDDL-RELATED"/>
    <property type="match status" value="1"/>
</dbReference>
<keyword evidence="8" id="KW-0626">Porin</keyword>
<feature type="signal peptide" evidence="11">
    <location>
        <begin position="1"/>
        <end position="21"/>
    </location>
</feature>
<evidence type="ECO:0000313" key="14">
    <source>
        <dbReference type="Proteomes" id="UP001589683"/>
    </source>
</evidence>
<dbReference type="EMBL" id="JBHMEA010000009">
    <property type="protein sequence ID" value="MFB9230983.1"/>
    <property type="molecule type" value="Genomic_DNA"/>
</dbReference>
<dbReference type="InterPro" id="IPR033900">
    <property type="entry name" value="Gram_neg_porin_domain"/>
</dbReference>
<dbReference type="InterPro" id="IPR023614">
    <property type="entry name" value="Porin_dom_sf"/>
</dbReference>